<keyword evidence="1" id="KW-1185">Reference proteome</keyword>
<reference evidence="2" key="1">
    <citation type="submission" date="2016-11" db="UniProtKB">
        <authorList>
            <consortium name="WormBaseParasite"/>
        </authorList>
    </citation>
    <scope>IDENTIFICATION</scope>
</reference>
<protein>
    <submittedName>
        <fullName evidence="2">Transposase</fullName>
    </submittedName>
</protein>
<dbReference type="Proteomes" id="UP000095287">
    <property type="component" value="Unplaced"/>
</dbReference>
<dbReference type="AlphaFoldDB" id="A0A1I8A4M6"/>
<name>A0A1I8A4M6_9BILA</name>
<dbReference type="WBParaSite" id="L893_g3264.t1">
    <property type="protein sequence ID" value="L893_g3264.t1"/>
    <property type="gene ID" value="L893_g3264"/>
</dbReference>
<proteinExistence type="predicted"/>
<accession>A0A1I8A4M6</accession>
<evidence type="ECO:0000313" key="1">
    <source>
        <dbReference type="Proteomes" id="UP000095287"/>
    </source>
</evidence>
<organism evidence="1 2">
    <name type="scientific">Steinernema glaseri</name>
    <dbReference type="NCBI Taxonomy" id="37863"/>
    <lineage>
        <taxon>Eukaryota</taxon>
        <taxon>Metazoa</taxon>
        <taxon>Ecdysozoa</taxon>
        <taxon>Nematoda</taxon>
        <taxon>Chromadorea</taxon>
        <taxon>Rhabditida</taxon>
        <taxon>Tylenchina</taxon>
        <taxon>Panagrolaimomorpha</taxon>
        <taxon>Strongyloidoidea</taxon>
        <taxon>Steinernematidae</taxon>
        <taxon>Steinernema</taxon>
    </lineage>
</organism>
<sequence length="73" mass="8444">MPGPLQRRGHSHVGYCGIKAELMGMGKYHRSNQGNRFIWNHSRFIASYPLSGIGKPILCRYTYQKQKRSNTYV</sequence>
<evidence type="ECO:0000313" key="2">
    <source>
        <dbReference type="WBParaSite" id="L893_g3264.t1"/>
    </source>
</evidence>